<comment type="caution">
    <text evidence="1">The sequence shown here is derived from an EMBL/GenBank/DDBJ whole genome shotgun (WGS) entry which is preliminary data.</text>
</comment>
<dbReference type="AlphaFoldDB" id="A0A4E0RBC4"/>
<name>A0A4E0RBC4_FASHE</name>
<evidence type="ECO:0000313" key="2">
    <source>
        <dbReference type="Proteomes" id="UP000230066"/>
    </source>
</evidence>
<sequence length="218" mass="24117">MVDSNPLPSARYHTWPIGTLWGSLSLQVSGSGHRLPLIVQQAFVALMRKHVIKNKQLVRRQCRIDGIKQTTHRTTNVSFLFNNGCVAFYQSIQFSSGTLLNGPIIRITLMISLVHQQVTPVVHFSGMSVSSSLRLNCLPLSPVPLNLRPYLGNGFVATQPGSPWIFLDGFFDGYTTESHRACIPSPLCWSAKIQSHSDVSSSTTSCLSETNWMHFGMG</sequence>
<protein>
    <submittedName>
        <fullName evidence="1">Uncharacterized protein</fullName>
    </submittedName>
</protein>
<organism evidence="1 2">
    <name type="scientific">Fasciola hepatica</name>
    <name type="common">Liver fluke</name>
    <dbReference type="NCBI Taxonomy" id="6192"/>
    <lineage>
        <taxon>Eukaryota</taxon>
        <taxon>Metazoa</taxon>
        <taxon>Spiralia</taxon>
        <taxon>Lophotrochozoa</taxon>
        <taxon>Platyhelminthes</taxon>
        <taxon>Trematoda</taxon>
        <taxon>Digenea</taxon>
        <taxon>Plagiorchiida</taxon>
        <taxon>Echinostomata</taxon>
        <taxon>Echinostomatoidea</taxon>
        <taxon>Fasciolidae</taxon>
        <taxon>Fasciola</taxon>
    </lineage>
</organism>
<evidence type="ECO:0000313" key="1">
    <source>
        <dbReference type="EMBL" id="THD18827.1"/>
    </source>
</evidence>
<proteinExistence type="predicted"/>
<accession>A0A4E0RBC4</accession>
<gene>
    <name evidence="1" type="ORF">D915_010547</name>
</gene>
<keyword evidence="2" id="KW-1185">Reference proteome</keyword>
<dbReference type="Proteomes" id="UP000230066">
    <property type="component" value="Unassembled WGS sequence"/>
</dbReference>
<dbReference type="EMBL" id="JXXN02008367">
    <property type="protein sequence ID" value="THD18827.1"/>
    <property type="molecule type" value="Genomic_DNA"/>
</dbReference>
<reference evidence="1" key="1">
    <citation type="submission" date="2019-03" db="EMBL/GenBank/DDBJ databases">
        <title>Improved annotation for the trematode Fasciola hepatica.</title>
        <authorList>
            <person name="Choi Y.-J."/>
            <person name="Martin J."/>
            <person name="Mitreva M."/>
        </authorList>
    </citation>
    <scope>NUCLEOTIDE SEQUENCE [LARGE SCALE GENOMIC DNA]</scope>
</reference>